<feature type="transmembrane region" description="Helical" evidence="17">
    <location>
        <begin position="1374"/>
        <end position="1392"/>
    </location>
</feature>
<evidence type="ECO:0000256" key="9">
    <source>
        <dbReference type="ARBA" id="ARBA00022989"/>
    </source>
</evidence>
<comment type="caution">
    <text evidence="19">The sequence shown here is derived from an EMBL/GenBank/DDBJ whole genome shotgun (WGS) entry which is preliminary data.</text>
</comment>
<feature type="transmembrane region" description="Helical" evidence="17">
    <location>
        <begin position="1261"/>
        <end position="1284"/>
    </location>
</feature>
<keyword evidence="9 17" id="KW-1133">Transmembrane helix</keyword>
<keyword evidence="10" id="KW-0406">Ion transport</keyword>
<evidence type="ECO:0000256" key="2">
    <source>
        <dbReference type="ARBA" id="ARBA00022448"/>
    </source>
</evidence>
<evidence type="ECO:0000256" key="3">
    <source>
        <dbReference type="ARBA" id="ARBA00022475"/>
    </source>
</evidence>
<feature type="transmembrane region" description="Helical" evidence="17">
    <location>
        <begin position="392"/>
        <end position="412"/>
    </location>
</feature>
<evidence type="ECO:0000256" key="1">
    <source>
        <dbReference type="ARBA" id="ARBA00004651"/>
    </source>
</evidence>
<proteinExistence type="inferred from homology"/>
<feature type="transmembrane region" description="Helical" evidence="17">
    <location>
        <begin position="519"/>
        <end position="548"/>
    </location>
</feature>
<keyword evidence="7" id="KW-0106">Calcium</keyword>
<evidence type="ECO:0000256" key="12">
    <source>
        <dbReference type="ARBA" id="ARBA00023180"/>
    </source>
</evidence>
<feature type="domain" description="Ion transport" evidence="18">
    <location>
        <begin position="1005"/>
        <end position="1291"/>
    </location>
</feature>
<keyword evidence="20" id="KW-1185">Reference proteome</keyword>
<feature type="transmembrane region" description="Helical" evidence="17">
    <location>
        <begin position="1341"/>
        <end position="1362"/>
    </location>
</feature>
<keyword evidence="8" id="KW-0851">Voltage-gated channel</keyword>
<keyword evidence="3" id="KW-1003">Cell membrane</keyword>
<evidence type="ECO:0000256" key="16">
    <source>
        <dbReference type="SAM" id="MobiDB-lite"/>
    </source>
</evidence>
<evidence type="ECO:0000313" key="19">
    <source>
        <dbReference type="EMBL" id="KAF9447122.1"/>
    </source>
</evidence>
<feature type="transmembrane region" description="Helical" evidence="17">
    <location>
        <begin position="1048"/>
        <end position="1067"/>
    </location>
</feature>
<feature type="region of interest" description="Disordered" evidence="16">
    <location>
        <begin position="1"/>
        <end position="42"/>
    </location>
</feature>
<feature type="domain" description="Ion transport" evidence="18">
    <location>
        <begin position="320"/>
        <end position="554"/>
    </location>
</feature>
<evidence type="ECO:0000313" key="20">
    <source>
        <dbReference type="Proteomes" id="UP000807342"/>
    </source>
</evidence>
<dbReference type="GO" id="GO:0098703">
    <property type="term" value="P:calcium ion import across plasma membrane"/>
    <property type="evidence" value="ECO:0007669"/>
    <property type="project" value="TreeGrafter"/>
</dbReference>
<feature type="transmembrane region" description="Helical" evidence="17">
    <location>
        <begin position="489"/>
        <end position="513"/>
    </location>
</feature>
<feature type="transmembrane region" description="Helical" evidence="17">
    <location>
        <begin position="1553"/>
        <end position="1571"/>
    </location>
</feature>
<reference evidence="19" key="1">
    <citation type="submission" date="2020-11" db="EMBL/GenBank/DDBJ databases">
        <authorList>
            <consortium name="DOE Joint Genome Institute"/>
            <person name="Ahrendt S."/>
            <person name="Riley R."/>
            <person name="Andreopoulos W."/>
            <person name="Labutti K."/>
            <person name="Pangilinan J."/>
            <person name="Ruiz-Duenas F.J."/>
            <person name="Barrasa J.M."/>
            <person name="Sanchez-Garcia M."/>
            <person name="Camarero S."/>
            <person name="Miyauchi S."/>
            <person name="Serrano A."/>
            <person name="Linde D."/>
            <person name="Babiker R."/>
            <person name="Drula E."/>
            <person name="Ayuso-Fernandez I."/>
            <person name="Pacheco R."/>
            <person name="Padilla G."/>
            <person name="Ferreira P."/>
            <person name="Barriuso J."/>
            <person name="Kellner H."/>
            <person name="Castanera R."/>
            <person name="Alfaro M."/>
            <person name="Ramirez L."/>
            <person name="Pisabarro A.G."/>
            <person name="Kuo A."/>
            <person name="Tritt A."/>
            <person name="Lipzen A."/>
            <person name="He G."/>
            <person name="Yan M."/>
            <person name="Ng V."/>
            <person name="Cullen D."/>
            <person name="Martin F."/>
            <person name="Rosso M.-N."/>
            <person name="Henrissat B."/>
            <person name="Hibbett D."/>
            <person name="Martinez A.T."/>
            <person name="Grigoriev I.V."/>
        </authorList>
    </citation>
    <scope>NUCLEOTIDE SEQUENCE</scope>
    <source>
        <strain evidence="19">MF-IS2</strain>
    </source>
</reference>
<dbReference type="Gene3D" id="1.10.287.70">
    <property type="match status" value="4"/>
</dbReference>
<evidence type="ECO:0000256" key="6">
    <source>
        <dbReference type="ARBA" id="ARBA00022692"/>
    </source>
</evidence>
<dbReference type="Proteomes" id="UP000807342">
    <property type="component" value="Unassembled WGS sequence"/>
</dbReference>
<keyword evidence="12" id="KW-0325">Glycoprotein</keyword>
<evidence type="ECO:0000256" key="10">
    <source>
        <dbReference type="ARBA" id="ARBA00023065"/>
    </source>
</evidence>
<feature type="transmembrane region" description="Helical" evidence="17">
    <location>
        <begin position="326"/>
        <end position="345"/>
    </location>
</feature>
<comment type="similarity">
    <text evidence="14">Belongs to the calcium channel alpha-1 subunit (TC 1.A.1.11) family.</text>
</comment>
<feature type="transmembrane region" description="Helical" evidence="17">
    <location>
        <begin position="757"/>
        <end position="781"/>
    </location>
</feature>
<evidence type="ECO:0000259" key="18">
    <source>
        <dbReference type="Pfam" id="PF00520"/>
    </source>
</evidence>
<dbReference type="SUPFAM" id="SSF81324">
    <property type="entry name" value="Voltage-gated potassium channels"/>
    <property type="match status" value="4"/>
</dbReference>
<feature type="transmembrane region" description="Helical" evidence="17">
    <location>
        <begin position="723"/>
        <end position="745"/>
    </location>
</feature>
<keyword evidence="2" id="KW-0813">Transport</keyword>
<dbReference type="OrthoDB" id="416585at2759"/>
<dbReference type="Pfam" id="PF00520">
    <property type="entry name" value="Ion_trans"/>
    <property type="match status" value="4"/>
</dbReference>
<feature type="transmembrane region" description="Helical" evidence="17">
    <location>
        <begin position="1147"/>
        <end position="1167"/>
    </location>
</feature>
<dbReference type="FunFam" id="1.10.287.70:FF:000093">
    <property type="entry name" value="Calcium channel subunit Cch1"/>
    <property type="match status" value="1"/>
</dbReference>
<dbReference type="InterPro" id="IPR050599">
    <property type="entry name" value="VDCC_alpha-1_subunit"/>
</dbReference>
<evidence type="ECO:0000256" key="4">
    <source>
        <dbReference type="ARBA" id="ARBA00022568"/>
    </source>
</evidence>
<feature type="transmembrane region" description="Helical" evidence="17">
    <location>
        <begin position="1469"/>
        <end position="1492"/>
    </location>
</feature>
<gene>
    <name evidence="19" type="ORF">P691DRAFT_761034</name>
</gene>
<name>A0A9P5X9F0_9AGAR</name>
<keyword evidence="6 17" id="KW-0812">Transmembrane</keyword>
<evidence type="ECO:0000256" key="13">
    <source>
        <dbReference type="ARBA" id="ARBA00023303"/>
    </source>
</evidence>
<keyword evidence="5" id="KW-0107">Calcium channel</keyword>
<feature type="transmembrane region" description="Helical" evidence="17">
    <location>
        <begin position="1007"/>
        <end position="1027"/>
    </location>
</feature>
<evidence type="ECO:0000256" key="5">
    <source>
        <dbReference type="ARBA" id="ARBA00022673"/>
    </source>
</evidence>
<accession>A0A9P5X9F0</accession>
<sequence length="1957" mass="220623">MESLADDFSSNGFSVLPSPSLEPSSGHTPLSRGHQSHELAAQDPLSRNLRRVSLRVVKLAGSGGSDDASDRHSADLDEDLPEFIKATPIRGYTLGCLGPNSRLRHGLYQALVYSWTEAIILGLIVLNAVILSVQAFPSLTFPQSDPPALTPTAGGYFNTWEDWALFILFSIFTLEAFARICVVGLLFDPEIQMSSLFSSAPLSAHPDPSRQPSLSRGSNIPRHFRLVLEILCRPFALNIYEDMPFRNQPVPRLRDQVLAETQPENDKSEGSLNPTRGDHDALRHPAGAFLSRATRPDENNRILLPFRLSITHKKARYDVPYLRQSWNRIDFIAVVSFWIMFSLAVSGSERGRHHIGIFRAMSVVRIVRLLTVTSGTMTIMNSLRIARPPLMGVAYFVGFIMVLFSIIGVQFFKGLLRRSCVLSATQGEEDILLDGQFCGGYIDPTTFQRIGYQMLKGGNAPTTKGYICPLGQICKEGKNPKDNLESFDAIWYAALQVIVITTNGGMPLMYAMIDSEDFILYFFFIICVVILNFWLINLFVAVITYTFAAIRSTTKKSAFGIAPLVLADQDAQDDGWNIIGGPHTGRVRQNCAKIIYEPTRWCWVLLSFISLVLQASHQVDISQTYGDRMLRGELGITIAFDIEIILRILAALPEWRSFWLSGRNVLDLGLAIGCSVIQIPVIRESEVYRWLTVLQLARFYRVILEVPRMKPLLLAAFGPLSNLVNMCLFLILINYIFTLIVVQLLRGDFMEDNTTNYAGLFNAFLATWQVFSSESWTDVLYGTTHVEIKLGQPLIVIILIVPWVLFSNFVVLQMFIAVIHENFNAAEEVGRTKRTNELWEVQVQKVGEREDEPRWMRLLNAYWLFKPATVRTVDNELLNRRLRAVEPLGLGRSATRHLPSKTLTALGTLFNGSNNIPLVTLTHEIQPQLELLGQPNPGQGAADGLEDELHRRRALKADFINKHPSHDKVFWIIPQSNRIRKLCQKVVRPVRGERLFGTPCSPIAHPVFQLAILLTVVGGIVVESIATPMYRRNYYRQHGLIRGAWFDIAEAAFGLTLFVEFMIKVIADGFIWTPNAYLLGIWNLVDFAIMIGIIVNITTGFIIVGGLSRLTRSLKALRALRLITLIDNVRNTLQSLIISGASRILEAAVLAILCIIPYAVWGFNIFAGKMRSCNDKGATSMAECIGEYENSVVGKSFGYMVPRVWNNPSLSTSFSFDSFRTSLLVLFEIMSLEGWTDVMFTATSITGRDRQPQNNASQANALFFLIFNLLGSVIILALFTSIIIRNFGYETGYGFLTQPQREWIDLQRFLKLQKPSKRPSYRPTSGLKAWCYDRAVHNHGWWSRSMTVLFLLHLFALMIQTFSTGRTMEILHKGFFFAVLFIYTIDVVVRWYGLGWRTFRANGWNLFDLVAAFGGLLVTLITYFGSTGVAAQQLQKLILVGIAFKLVQRTDTLNMWFKTVLSSMPVILRLLGLWLILSIYFGTLFVEVFGMTKWGNHENRNKNYSSLGPALVMLTFMSAGEGWNKYMHDFDLVYPRCTNASLWKVESDCGSTAWAFTLFIAWNLLSTYIFVNMFTGAVAENFSHVFQASNSGAKSISREQMRAFKKLWAEYTNRKGYLERHSFGPFFSRLSGVFEVKIYPTEFSVQNIKSTCSTHQDSTTWVYSHPYGPQELDLRKLAMTLNRMDPVEIRKRKATFSRLYHEAIWMRLSGVFEVKIYPTEFSVQNIKSTCSTYQDSTTWMYSHPYGPQGLDLRKLATTLNGMDPVAIRKRKATFSRLHHEAIISCRSVDGEALVLKDLVVRTEVNKVVSDLVNLDRVRSLLMTVSHRRRFLAMLEERKRMSRVDYEVPSNTVQLPESSFGSTRDIVNASYSVSPSSSPTLGGAQLRSLGISFAPGGSRLQRNSRRNGGSGVLPMDAAFRSPHTSVVEEDTQDILSTRNSVQGDFVRNAVEDTGKPLI</sequence>
<feature type="domain" description="Ion transport" evidence="18">
    <location>
        <begin position="1341"/>
        <end position="1586"/>
    </location>
</feature>
<organism evidence="19 20">
    <name type="scientific">Macrolepiota fuliginosa MF-IS2</name>
    <dbReference type="NCBI Taxonomy" id="1400762"/>
    <lineage>
        <taxon>Eukaryota</taxon>
        <taxon>Fungi</taxon>
        <taxon>Dikarya</taxon>
        <taxon>Basidiomycota</taxon>
        <taxon>Agaricomycotina</taxon>
        <taxon>Agaricomycetes</taxon>
        <taxon>Agaricomycetidae</taxon>
        <taxon>Agaricales</taxon>
        <taxon>Agaricineae</taxon>
        <taxon>Agaricaceae</taxon>
        <taxon>Macrolepiota</taxon>
    </lineage>
</organism>
<dbReference type="EMBL" id="MU151214">
    <property type="protein sequence ID" value="KAF9447122.1"/>
    <property type="molecule type" value="Genomic_DNA"/>
</dbReference>
<evidence type="ECO:0000256" key="7">
    <source>
        <dbReference type="ARBA" id="ARBA00022837"/>
    </source>
</evidence>
<comment type="subcellular location">
    <subcellularLocation>
        <location evidence="1">Cell membrane</location>
        <topology evidence="1">Multi-pass membrane protein</topology>
    </subcellularLocation>
</comment>
<dbReference type="Gene3D" id="1.20.120.350">
    <property type="entry name" value="Voltage-gated potassium channels. Chain C"/>
    <property type="match status" value="4"/>
</dbReference>
<dbReference type="InterPro" id="IPR005821">
    <property type="entry name" value="Ion_trans_dom"/>
</dbReference>
<evidence type="ECO:0000256" key="14">
    <source>
        <dbReference type="ARBA" id="ARBA00061395"/>
    </source>
</evidence>
<protein>
    <recommendedName>
        <fullName evidence="15">Calcium-channel protein CCH1</fullName>
    </recommendedName>
</protein>
<keyword evidence="11 17" id="KW-0472">Membrane</keyword>
<dbReference type="PANTHER" id="PTHR45628:SF7">
    <property type="entry name" value="VOLTAGE-DEPENDENT CALCIUM CHANNEL TYPE A SUBUNIT ALPHA-1"/>
    <property type="match status" value="1"/>
</dbReference>
<dbReference type="PANTHER" id="PTHR45628">
    <property type="entry name" value="VOLTAGE-DEPENDENT CALCIUM CHANNEL TYPE A SUBUNIT ALPHA-1"/>
    <property type="match status" value="1"/>
</dbReference>
<evidence type="ECO:0000256" key="17">
    <source>
        <dbReference type="SAM" id="Phobius"/>
    </source>
</evidence>
<evidence type="ECO:0000256" key="8">
    <source>
        <dbReference type="ARBA" id="ARBA00022882"/>
    </source>
</evidence>
<feature type="transmembrane region" description="Helical" evidence="17">
    <location>
        <begin position="110"/>
        <end position="136"/>
    </location>
</feature>
<feature type="domain" description="Ion transport" evidence="18">
    <location>
        <begin position="601"/>
        <end position="827"/>
    </location>
</feature>
<evidence type="ECO:0000256" key="15">
    <source>
        <dbReference type="ARBA" id="ARBA00067459"/>
    </source>
</evidence>
<feature type="compositionally biased region" description="Low complexity" evidence="16">
    <location>
        <begin position="14"/>
        <end position="25"/>
    </location>
</feature>
<feature type="region of interest" description="Disordered" evidence="16">
    <location>
        <begin position="1896"/>
        <end position="1915"/>
    </location>
</feature>
<feature type="region of interest" description="Disordered" evidence="16">
    <location>
        <begin position="260"/>
        <end position="279"/>
    </location>
</feature>
<feature type="transmembrane region" description="Helical" evidence="17">
    <location>
        <begin position="1404"/>
        <end position="1425"/>
    </location>
</feature>
<feature type="transmembrane region" description="Helical" evidence="17">
    <location>
        <begin position="793"/>
        <end position="816"/>
    </location>
</feature>
<keyword evidence="13" id="KW-0407">Ion channel</keyword>
<dbReference type="InterPro" id="IPR027359">
    <property type="entry name" value="Volt_channel_dom_sf"/>
</dbReference>
<feature type="transmembrane region" description="Helical" evidence="17">
    <location>
        <begin position="1087"/>
        <end position="1107"/>
    </location>
</feature>
<dbReference type="GO" id="GO:0005891">
    <property type="term" value="C:voltage-gated calcium channel complex"/>
    <property type="evidence" value="ECO:0007669"/>
    <property type="project" value="TreeGrafter"/>
</dbReference>
<evidence type="ECO:0000256" key="11">
    <source>
        <dbReference type="ARBA" id="ARBA00023136"/>
    </source>
</evidence>
<feature type="transmembrane region" description="Helical" evidence="17">
    <location>
        <begin position="163"/>
        <end position="187"/>
    </location>
</feature>
<dbReference type="GO" id="GO:0008331">
    <property type="term" value="F:high voltage-gated calcium channel activity"/>
    <property type="evidence" value="ECO:0007669"/>
    <property type="project" value="TreeGrafter"/>
</dbReference>
<keyword evidence="4" id="KW-0109">Calcium transport</keyword>